<keyword evidence="4" id="KW-1185">Reference proteome</keyword>
<reference evidence="3 4" key="1">
    <citation type="submission" date="2016-01" db="EMBL/GenBank/DDBJ databases">
        <title>Genome sequence of the yeast Holleya sinecauda.</title>
        <authorList>
            <person name="Dietrich F.S."/>
        </authorList>
    </citation>
    <scope>NUCLEOTIDE SEQUENCE [LARGE SCALE GENOMIC DNA]</scope>
    <source>
        <strain evidence="3 4">ATCC 58844</strain>
    </source>
</reference>
<name>A0A109UXK0_9SACH</name>
<gene>
    <name evidence="3" type="ORF">AW171_hschr21204</name>
</gene>
<dbReference type="PANTHER" id="PTHR28199:SF1">
    <property type="entry name" value="PROCESSING OF GAS1 AND ALP PROTEIN 2"/>
    <property type="match status" value="1"/>
</dbReference>
<evidence type="ECO:0000256" key="2">
    <source>
        <dbReference type="SAM" id="Phobius"/>
    </source>
</evidence>
<keyword evidence="2" id="KW-0472">Membrane</keyword>
<protein>
    <submittedName>
        <fullName evidence="3">HBR475Cp</fullName>
    </submittedName>
</protein>
<evidence type="ECO:0000256" key="1">
    <source>
        <dbReference type="SAM" id="MobiDB-lite"/>
    </source>
</evidence>
<keyword evidence="2" id="KW-0812">Transmembrane</keyword>
<feature type="transmembrane region" description="Helical" evidence="2">
    <location>
        <begin position="12"/>
        <end position="29"/>
    </location>
</feature>
<dbReference type="GO" id="GO:0015031">
    <property type="term" value="P:protein transport"/>
    <property type="evidence" value="ECO:0007669"/>
    <property type="project" value="TreeGrafter"/>
</dbReference>
<accession>A0A109UXK0</accession>
<organism evidence="3 4">
    <name type="scientific">Eremothecium sinecaudum</name>
    <dbReference type="NCBI Taxonomy" id="45286"/>
    <lineage>
        <taxon>Eukaryota</taxon>
        <taxon>Fungi</taxon>
        <taxon>Dikarya</taxon>
        <taxon>Ascomycota</taxon>
        <taxon>Saccharomycotina</taxon>
        <taxon>Saccharomycetes</taxon>
        <taxon>Saccharomycetales</taxon>
        <taxon>Saccharomycetaceae</taxon>
        <taxon>Eremothecium</taxon>
    </lineage>
</organism>
<dbReference type="OrthoDB" id="4227028at2759"/>
<dbReference type="PIRSF" id="PIRSF022909">
    <property type="entry name" value="UCP022909"/>
    <property type="match status" value="1"/>
</dbReference>
<dbReference type="STRING" id="45286.A0A109UXK0"/>
<dbReference type="PANTHER" id="PTHR28199">
    <property type="entry name" value="PROCESSING OF GAS1 AND ALP PROTEIN 2"/>
    <property type="match status" value="1"/>
</dbReference>
<feature type="compositionally biased region" description="Acidic residues" evidence="1">
    <location>
        <begin position="102"/>
        <end position="115"/>
    </location>
</feature>
<dbReference type="EMBL" id="CP014242">
    <property type="protein sequence ID" value="AMD19376.1"/>
    <property type="molecule type" value="Genomic_DNA"/>
</dbReference>
<dbReference type="AlphaFoldDB" id="A0A109UXK0"/>
<dbReference type="InterPro" id="IPR011431">
    <property type="entry name" value="Trafficking_Pga2"/>
</dbReference>
<proteinExistence type="predicted"/>
<keyword evidence="2" id="KW-1133">Transmembrane helix</keyword>
<dbReference type="GeneID" id="28721667"/>
<feature type="region of interest" description="Disordered" evidence="1">
    <location>
        <begin position="95"/>
        <end position="115"/>
    </location>
</feature>
<dbReference type="RefSeq" id="XP_017986372.1">
    <property type="nucleotide sequence ID" value="XM_018130883.1"/>
</dbReference>
<dbReference type="Proteomes" id="UP000243052">
    <property type="component" value="Chromosome ii"/>
</dbReference>
<evidence type="ECO:0000313" key="3">
    <source>
        <dbReference type="EMBL" id="AMD19376.1"/>
    </source>
</evidence>
<sequence>MFDILNMDFQTFMRLVIIIGGYALLRGHLQKYLSNRELKRKANIDEKEIAKKQLDDLVEDPNQQVESSTTAFGWGEKTRERVRKQEKILQEQIEKLKQNQGNEDDDEDIEDLLEK</sequence>
<evidence type="ECO:0000313" key="4">
    <source>
        <dbReference type="Proteomes" id="UP000243052"/>
    </source>
</evidence>
<dbReference type="Pfam" id="PF07543">
    <property type="entry name" value="PGA2"/>
    <property type="match status" value="2"/>
</dbReference>